<feature type="domain" description="N-acetyltransferase" evidence="4">
    <location>
        <begin position="3"/>
        <end position="173"/>
    </location>
</feature>
<evidence type="ECO:0000256" key="2">
    <source>
        <dbReference type="ARBA" id="ARBA00023315"/>
    </source>
</evidence>
<dbReference type="PANTHER" id="PTHR43877:SF1">
    <property type="entry name" value="ACETYLTRANSFERASE"/>
    <property type="match status" value="1"/>
</dbReference>
<dbReference type="Pfam" id="PF00583">
    <property type="entry name" value="Acetyltransf_1"/>
    <property type="match status" value="1"/>
</dbReference>
<evidence type="ECO:0000259" key="4">
    <source>
        <dbReference type="PROSITE" id="PS51186"/>
    </source>
</evidence>
<dbReference type="EMBL" id="JAELXS010000002">
    <property type="protein sequence ID" value="MBJ6121009.1"/>
    <property type="molecule type" value="Genomic_DNA"/>
</dbReference>
<dbReference type="InterPro" id="IPR000182">
    <property type="entry name" value="GNAT_dom"/>
</dbReference>
<protein>
    <submittedName>
        <fullName evidence="5">GNAT family N-acetyltransferase</fullName>
    </submittedName>
</protein>
<keyword evidence="2" id="KW-0012">Acyltransferase</keyword>
<dbReference type="InterPro" id="IPR050832">
    <property type="entry name" value="Bact_Acetyltransf"/>
</dbReference>
<dbReference type="SUPFAM" id="SSF55729">
    <property type="entry name" value="Acyl-CoA N-acyltransferases (Nat)"/>
    <property type="match status" value="1"/>
</dbReference>
<dbReference type="Gene3D" id="3.40.630.30">
    <property type="match status" value="1"/>
</dbReference>
<reference evidence="6" key="1">
    <citation type="submission" date="2020-12" db="EMBL/GenBank/DDBJ databases">
        <title>Hymenobacter sp.</title>
        <authorList>
            <person name="Kim M.K."/>
        </authorList>
    </citation>
    <scope>NUCLEOTIDE SEQUENCE [LARGE SCALE GENOMIC DNA]</scope>
    <source>
        <strain evidence="6">BT553</strain>
    </source>
</reference>
<dbReference type="PROSITE" id="PS51186">
    <property type="entry name" value="GNAT"/>
    <property type="match status" value="1"/>
</dbReference>
<feature type="chain" id="PRO_5047131686" evidence="3">
    <location>
        <begin position="23"/>
        <end position="175"/>
    </location>
</feature>
<dbReference type="CDD" id="cd04301">
    <property type="entry name" value="NAT_SF"/>
    <property type="match status" value="1"/>
</dbReference>
<proteinExistence type="predicted"/>
<organism evidence="5 6">
    <name type="scientific">Sphingomonas mollis</name>
    <dbReference type="NCBI Taxonomy" id="2795726"/>
    <lineage>
        <taxon>Bacteria</taxon>
        <taxon>Pseudomonadati</taxon>
        <taxon>Pseudomonadota</taxon>
        <taxon>Alphaproteobacteria</taxon>
        <taxon>Sphingomonadales</taxon>
        <taxon>Sphingomonadaceae</taxon>
        <taxon>Sphingomonas</taxon>
    </lineage>
</organism>
<dbReference type="RefSeq" id="WP_199035506.1">
    <property type="nucleotide sequence ID" value="NZ_JAELXS010000002.1"/>
</dbReference>
<comment type="caution">
    <text evidence="5">The sequence shown here is derived from an EMBL/GenBank/DDBJ whole genome shotgun (WGS) entry which is preliminary data.</text>
</comment>
<sequence length="175" mass="18678">MRWRLRRATAADASALSLVAAASFLETFAGFLSGEDIVAHIAAKSGPDQFMAWAGDPETIVMLAEHPDGAAPVGYTVLTVPDDVGPTLAGDIELRRIYTMAMTHGTGLGAALMDRAIADARARGAGRILLGVFGRNARARAFYERQGFVMTSERQFKVGNSLNDDCVYARVISAD</sequence>
<evidence type="ECO:0000313" key="5">
    <source>
        <dbReference type="EMBL" id="MBJ6121009.1"/>
    </source>
</evidence>
<accession>A0ABS0XLU2</accession>
<evidence type="ECO:0000256" key="3">
    <source>
        <dbReference type="SAM" id="SignalP"/>
    </source>
</evidence>
<dbReference type="Proteomes" id="UP000640426">
    <property type="component" value="Unassembled WGS sequence"/>
</dbReference>
<dbReference type="PANTHER" id="PTHR43877">
    <property type="entry name" value="AMINOALKYLPHOSPHONATE N-ACETYLTRANSFERASE-RELATED-RELATED"/>
    <property type="match status" value="1"/>
</dbReference>
<dbReference type="InterPro" id="IPR016181">
    <property type="entry name" value="Acyl_CoA_acyltransferase"/>
</dbReference>
<gene>
    <name evidence="5" type="ORF">JAO74_04290</name>
</gene>
<keyword evidence="1" id="KW-0808">Transferase</keyword>
<keyword evidence="3" id="KW-0732">Signal</keyword>
<evidence type="ECO:0000313" key="6">
    <source>
        <dbReference type="Proteomes" id="UP000640426"/>
    </source>
</evidence>
<evidence type="ECO:0000256" key="1">
    <source>
        <dbReference type="ARBA" id="ARBA00022679"/>
    </source>
</evidence>
<feature type="signal peptide" evidence="3">
    <location>
        <begin position="1"/>
        <end position="22"/>
    </location>
</feature>
<keyword evidence="6" id="KW-1185">Reference proteome</keyword>
<name>A0ABS0XLU2_9SPHN</name>